<feature type="compositionally biased region" description="Low complexity" evidence="18">
    <location>
        <begin position="57"/>
        <end position="71"/>
    </location>
</feature>
<keyword evidence="15 17" id="KW-0456">Lyase</keyword>
<dbReference type="GO" id="GO:0046872">
    <property type="term" value="F:metal ion binding"/>
    <property type="evidence" value="ECO:0007669"/>
    <property type="project" value="UniProtKB-KW"/>
</dbReference>
<dbReference type="GO" id="GO:0005886">
    <property type="term" value="C:plasma membrane"/>
    <property type="evidence" value="ECO:0007669"/>
    <property type="project" value="InterPro"/>
</dbReference>
<evidence type="ECO:0000256" key="1">
    <source>
        <dbReference type="ARBA" id="ARBA00001593"/>
    </source>
</evidence>
<keyword evidence="9" id="KW-0067">ATP-binding</keyword>
<evidence type="ECO:0000256" key="5">
    <source>
        <dbReference type="ARBA" id="ARBA00022692"/>
    </source>
</evidence>
<keyword evidence="5 19" id="KW-0812">Transmembrane</keyword>
<organism evidence="21 22">
    <name type="scientific">Mytilus edulis</name>
    <name type="common">Blue mussel</name>
    <dbReference type="NCBI Taxonomy" id="6550"/>
    <lineage>
        <taxon>Eukaryota</taxon>
        <taxon>Metazoa</taxon>
        <taxon>Spiralia</taxon>
        <taxon>Lophotrochozoa</taxon>
        <taxon>Mollusca</taxon>
        <taxon>Bivalvia</taxon>
        <taxon>Autobranchia</taxon>
        <taxon>Pteriomorphia</taxon>
        <taxon>Mytilida</taxon>
        <taxon>Mytiloidea</taxon>
        <taxon>Mytilidae</taxon>
        <taxon>Mytilinae</taxon>
        <taxon>Mytilus</taxon>
    </lineage>
</organism>
<feature type="region of interest" description="Disordered" evidence="18">
    <location>
        <begin position="57"/>
        <end position="97"/>
    </location>
</feature>
<comment type="cofactor">
    <cofactor evidence="16">
        <name>Mg(2+)</name>
        <dbReference type="ChEBI" id="CHEBI:18420"/>
    </cofactor>
    <cofactor evidence="16">
        <name>Mn(2+)</name>
        <dbReference type="ChEBI" id="CHEBI:29035"/>
    </cofactor>
    <text evidence="16">Binds 2 magnesium ions per subunit. Is also active with manganese (in vitro).</text>
</comment>
<comment type="subcellular location">
    <subcellularLocation>
        <location evidence="3">Membrane</location>
        <topology evidence="3">Multi-pass membrane protein</topology>
    </subcellularLocation>
</comment>
<dbReference type="InterPro" id="IPR001054">
    <property type="entry name" value="A/G_cyclase"/>
</dbReference>
<feature type="transmembrane region" description="Helical" evidence="19">
    <location>
        <begin position="254"/>
        <end position="273"/>
    </location>
</feature>
<dbReference type="InterPro" id="IPR032628">
    <property type="entry name" value="AC_N"/>
</dbReference>
<name>A0A8S3TZH7_MYTED</name>
<dbReference type="GO" id="GO:0006171">
    <property type="term" value="P:cAMP biosynthetic process"/>
    <property type="evidence" value="ECO:0007669"/>
    <property type="project" value="UniProtKB-KW"/>
</dbReference>
<feature type="transmembrane region" description="Helical" evidence="19">
    <location>
        <begin position="199"/>
        <end position="217"/>
    </location>
</feature>
<evidence type="ECO:0000256" key="9">
    <source>
        <dbReference type="ARBA" id="ARBA00022840"/>
    </source>
</evidence>
<evidence type="ECO:0000256" key="7">
    <source>
        <dbReference type="ARBA" id="ARBA00022737"/>
    </source>
</evidence>
<comment type="catalytic activity">
    <reaction evidence="1">
        <text>ATP = 3',5'-cyclic AMP + diphosphate</text>
        <dbReference type="Rhea" id="RHEA:15389"/>
        <dbReference type="ChEBI" id="CHEBI:30616"/>
        <dbReference type="ChEBI" id="CHEBI:33019"/>
        <dbReference type="ChEBI" id="CHEBI:58165"/>
        <dbReference type="EC" id="4.6.1.1"/>
    </reaction>
</comment>
<keyword evidence="11 19" id="KW-1133">Transmembrane helix</keyword>
<dbReference type="GO" id="GO:0035556">
    <property type="term" value="P:intracellular signal transduction"/>
    <property type="evidence" value="ECO:0007669"/>
    <property type="project" value="InterPro"/>
</dbReference>
<feature type="transmembrane region" description="Helical" evidence="19">
    <location>
        <begin position="229"/>
        <end position="248"/>
    </location>
</feature>
<evidence type="ECO:0000256" key="3">
    <source>
        <dbReference type="ARBA" id="ARBA00004141"/>
    </source>
</evidence>
<reference evidence="21" key="1">
    <citation type="submission" date="2021-03" db="EMBL/GenBank/DDBJ databases">
        <authorList>
            <person name="Bekaert M."/>
        </authorList>
    </citation>
    <scope>NUCLEOTIDE SEQUENCE</scope>
</reference>
<evidence type="ECO:0000256" key="17">
    <source>
        <dbReference type="RuleBase" id="RU000405"/>
    </source>
</evidence>
<keyword evidence="7" id="KW-0677">Repeat</keyword>
<dbReference type="Pfam" id="PF00211">
    <property type="entry name" value="Guanylate_cyc"/>
    <property type="match status" value="2"/>
</dbReference>
<feature type="binding site" evidence="16">
    <location>
        <position position="448"/>
    </location>
    <ligand>
        <name>Mg(2+)</name>
        <dbReference type="ChEBI" id="CHEBI:18420"/>
        <label>2</label>
        <note>catalytic</note>
    </ligand>
</feature>
<evidence type="ECO:0000259" key="20">
    <source>
        <dbReference type="PROSITE" id="PS50125"/>
    </source>
</evidence>
<evidence type="ECO:0000256" key="15">
    <source>
        <dbReference type="ARBA" id="ARBA00023239"/>
    </source>
</evidence>
<sequence>MDISYAYSMNLIWTNHMLICYELDMESEKVPHPHLVLDTGQVQQNGHIIQKLESRSRLLNGNTDRNGNDNNSHIVNLEGTVSPNSLRPDTPTSATRKSAWERARDKYKAQELECSKKKTKVKPFVDPDEKVEQKKFLNLSGVKEVFSSSHFQNKDLERLYQRYFFKLNQLNLCISLGFICVISIILLVTYYIYGAIMPARAINFGILFFLCIFLEFLCNRSSFDQQQMLITLFIIILFFCASCVLVSLDNSPKSGSDGVWMNVIFIYMIYTLLPIRMRFACLTGITLSIISVSCTVSFTADKGYRVKQGIANALIFTATNLVGIFTHWPTEYNQRQAFLETRRCIEARLTTQRENQEQERLLLSVLPRHVAMEMKADIAGAPKDTMFHKIYIQRHDKVSIVFADICGFTALSSQCTAQELVQLLNELFARFDRLAADNHCLRIKILGDCYYCVSGLPDIRADHAQCCVEMGLDMIEAISLVRNVTGADVNMRVGIHSGRVHCGVLGLRKWQFDVWSNDVTLANIMEAGGLPGRVHITEETMKLLKNDYEVEEGNGADRHPYLKEHNISTYLIVQEENRTSKWTPRRIKAIARTIAVNHWYNQIVAVIVIILLYSSALFPMVSVYQYDLKECLSTHFGIPVSSVNLTHLDQANISLGIEYSICNPLHKTSHFPEYLSFCMLLVMIALGVFIQASSVLKLLVWTVMAFFHLLLVEVFFVDLLNNRDFLISANRGQQVEATARLDFLWKIQATEEKEQMESLRAYNLKLIANILPLHVAENFLKNQHKKDEDLYHLDIDNTGIMFASIANFNDFYIELEGNNEGVECLRLLNEIIADFDEIISEERFKCLEKIKTIGSSYMTASGLTKETNYADMRHIVALAEFAFSLREQLQYVNEHSFNNFKLRIGMNIGPIVAGVIGARKPHYDIWGKQCKCGKSHG</sequence>
<dbReference type="PANTHER" id="PTHR45627:SF16">
    <property type="entry name" value="ADENYLATE CYCLASE"/>
    <property type="match status" value="1"/>
</dbReference>
<dbReference type="Proteomes" id="UP000683360">
    <property type="component" value="Unassembled WGS sequence"/>
</dbReference>
<feature type="domain" description="Guanylate cyclase" evidence="20">
    <location>
        <begin position="399"/>
        <end position="526"/>
    </location>
</feature>
<dbReference type="GO" id="GO:0007189">
    <property type="term" value="P:adenylate cyclase-activating G protein-coupled receptor signaling pathway"/>
    <property type="evidence" value="ECO:0007669"/>
    <property type="project" value="TreeGrafter"/>
</dbReference>
<proteinExistence type="inferred from homology"/>
<feature type="transmembrane region" description="Helical" evidence="19">
    <location>
        <begin position="698"/>
        <end position="721"/>
    </location>
</feature>
<feature type="binding site" evidence="16">
    <location>
        <position position="404"/>
    </location>
    <ligand>
        <name>Mg(2+)</name>
        <dbReference type="ChEBI" id="CHEBI:18420"/>
        <label>1</label>
        <note>catalytic</note>
    </ligand>
</feature>
<feature type="domain" description="Guanylate cyclase" evidence="20">
    <location>
        <begin position="799"/>
        <end position="927"/>
    </location>
</feature>
<keyword evidence="16" id="KW-0464">Manganese</keyword>
<feature type="transmembrane region" description="Helical" evidence="19">
    <location>
        <begin position="599"/>
        <end position="621"/>
    </location>
</feature>
<feature type="binding site" evidence="16">
    <location>
        <position position="448"/>
    </location>
    <ligand>
        <name>Mg(2+)</name>
        <dbReference type="ChEBI" id="CHEBI:18420"/>
        <label>1</label>
        <note>catalytic</note>
    </ligand>
</feature>
<protein>
    <recommendedName>
        <fullName evidence="4">adenylate cyclase</fullName>
        <ecNumber evidence="4">4.6.1.1</ecNumber>
    </recommendedName>
</protein>
<evidence type="ECO:0000256" key="12">
    <source>
        <dbReference type="ARBA" id="ARBA00022998"/>
    </source>
</evidence>
<evidence type="ECO:0000256" key="6">
    <source>
        <dbReference type="ARBA" id="ARBA00022723"/>
    </source>
</evidence>
<keyword evidence="10 16" id="KW-0460">Magnesium</keyword>
<keyword evidence="12" id="KW-0115">cAMP biosynthesis</keyword>
<dbReference type="Pfam" id="PF16214">
    <property type="entry name" value="AC_N"/>
    <property type="match status" value="1"/>
</dbReference>
<evidence type="ECO:0000256" key="13">
    <source>
        <dbReference type="ARBA" id="ARBA00023136"/>
    </source>
</evidence>
<evidence type="ECO:0000256" key="8">
    <source>
        <dbReference type="ARBA" id="ARBA00022741"/>
    </source>
</evidence>
<dbReference type="PANTHER" id="PTHR45627">
    <property type="entry name" value="ADENYLATE CYCLASE TYPE 1"/>
    <property type="match status" value="1"/>
</dbReference>
<dbReference type="InterPro" id="IPR029787">
    <property type="entry name" value="Nucleotide_cyclase"/>
</dbReference>
<dbReference type="InterPro" id="IPR018297">
    <property type="entry name" value="A/G_cyclase_CS"/>
</dbReference>
<evidence type="ECO:0000256" key="4">
    <source>
        <dbReference type="ARBA" id="ARBA00012201"/>
    </source>
</evidence>
<evidence type="ECO:0000313" key="21">
    <source>
        <dbReference type="EMBL" id="CAG2235891.1"/>
    </source>
</evidence>
<feature type="transmembrane region" description="Helical" evidence="19">
    <location>
        <begin position="674"/>
        <end position="692"/>
    </location>
</feature>
<dbReference type="OrthoDB" id="2107370at2759"/>
<evidence type="ECO:0000256" key="14">
    <source>
        <dbReference type="ARBA" id="ARBA00023180"/>
    </source>
</evidence>
<evidence type="ECO:0000313" key="22">
    <source>
        <dbReference type="Proteomes" id="UP000683360"/>
    </source>
</evidence>
<keyword evidence="13 19" id="KW-0472">Membrane</keyword>
<dbReference type="SUPFAM" id="SSF55073">
    <property type="entry name" value="Nucleotide cyclase"/>
    <property type="match status" value="2"/>
</dbReference>
<accession>A0A8S3TZH7</accession>
<evidence type="ECO:0000256" key="11">
    <source>
        <dbReference type="ARBA" id="ARBA00022989"/>
    </source>
</evidence>
<feature type="compositionally biased region" description="Polar residues" evidence="18">
    <location>
        <begin position="79"/>
        <end position="96"/>
    </location>
</feature>
<comment type="caution">
    <text evidence="21">The sequence shown here is derived from an EMBL/GenBank/DDBJ whole genome shotgun (WGS) entry which is preliminary data.</text>
</comment>
<gene>
    <name evidence="21" type="ORF">MEDL_48421</name>
</gene>
<comment type="similarity">
    <text evidence="17">Belongs to the adenylyl cyclase class-4/guanylyl cyclase family.</text>
</comment>
<keyword evidence="14" id="KW-0325">Glycoprotein</keyword>
<feature type="binding site" evidence="16">
    <location>
        <position position="404"/>
    </location>
    <ligand>
        <name>Mg(2+)</name>
        <dbReference type="ChEBI" id="CHEBI:18420"/>
        <label>2</label>
        <note>catalytic</note>
    </ligand>
</feature>
<feature type="transmembrane region" description="Helical" evidence="19">
    <location>
        <begin position="170"/>
        <end position="193"/>
    </location>
</feature>
<dbReference type="PROSITE" id="PS50125">
    <property type="entry name" value="GUANYLATE_CYCLASE_2"/>
    <property type="match status" value="2"/>
</dbReference>
<feature type="transmembrane region" description="Helical" evidence="19">
    <location>
        <begin position="280"/>
        <end position="300"/>
    </location>
</feature>
<dbReference type="Gene3D" id="3.30.70.1230">
    <property type="entry name" value="Nucleotide cyclase"/>
    <property type="match status" value="2"/>
</dbReference>
<dbReference type="EMBL" id="CAJPWZ010002330">
    <property type="protein sequence ID" value="CAG2235891.1"/>
    <property type="molecule type" value="Genomic_DNA"/>
</dbReference>
<evidence type="ECO:0000256" key="18">
    <source>
        <dbReference type="SAM" id="MobiDB-lite"/>
    </source>
</evidence>
<dbReference type="AlphaFoldDB" id="A0A8S3TZH7"/>
<dbReference type="EC" id="4.6.1.1" evidence="4"/>
<dbReference type="CDD" id="cd07302">
    <property type="entry name" value="CHD"/>
    <property type="match status" value="2"/>
</dbReference>
<dbReference type="PROSITE" id="PS00452">
    <property type="entry name" value="GUANYLATE_CYCLASE_1"/>
    <property type="match status" value="1"/>
</dbReference>
<dbReference type="FunFam" id="3.30.70.1230:FF:000002">
    <property type="entry name" value="Adenylate cyclase"/>
    <property type="match status" value="1"/>
</dbReference>
<dbReference type="PIRSF" id="PIRSF039050">
    <property type="entry name" value="Ade_cyc"/>
    <property type="match status" value="1"/>
</dbReference>
<evidence type="ECO:0000256" key="19">
    <source>
        <dbReference type="SAM" id="Phobius"/>
    </source>
</evidence>
<evidence type="ECO:0000256" key="2">
    <source>
        <dbReference type="ARBA" id="ARBA00001936"/>
    </source>
</evidence>
<evidence type="ECO:0000256" key="16">
    <source>
        <dbReference type="PIRSR" id="PIRSR039050-51"/>
    </source>
</evidence>
<keyword evidence="22" id="KW-1185">Reference proteome</keyword>
<dbReference type="InterPro" id="IPR030672">
    <property type="entry name" value="Adcy"/>
</dbReference>
<keyword evidence="6 16" id="KW-0479">Metal-binding</keyword>
<dbReference type="GO" id="GO:0005524">
    <property type="term" value="F:ATP binding"/>
    <property type="evidence" value="ECO:0007669"/>
    <property type="project" value="UniProtKB-KW"/>
</dbReference>
<keyword evidence="8" id="KW-0547">Nucleotide-binding</keyword>
<evidence type="ECO:0000256" key="10">
    <source>
        <dbReference type="ARBA" id="ARBA00022842"/>
    </source>
</evidence>
<dbReference type="SMART" id="SM00044">
    <property type="entry name" value="CYCc"/>
    <property type="match status" value="2"/>
</dbReference>
<feature type="binding site" evidence="16">
    <location>
        <position position="405"/>
    </location>
    <ligand>
        <name>Mg(2+)</name>
        <dbReference type="ChEBI" id="CHEBI:18420"/>
        <label>2</label>
        <note>catalytic</note>
    </ligand>
</feature>
<comment type="cofactor">
    <cofactor evidence="2">
        <name>Mn(2+)</name>
        <dbReference type="ChEBI" id="CHEBI:29035"/>
    </cofactor>
</comment>
<dbReference type="FunFam" id="3.30.70.1230:FF:000101">
    <property type="entry name" value="Adenylate cyclase"/>
    <property type="match status" value="1"/>
</dbReference>
<dbReference type="GO" id="GO:0004016">
    <property type="term" value="F:adenylate cyclase activity"/>
    <property type="evidence" value="ECO:0007669"/>
    <property type="project" value="UniProtKB-EC"/>
</dbReference>